<dbReference type="GO" id="GO:0031145">
    <property type="term" value="P:anaphase-promoting complex-dependent catabolic process"/>
    <property type="evidence" value="ECO:0007669"/>
    <property type="project" value="TreeGrafter"/>
</dbReference>
<dbReference type="SMART" id="SM00320">
    <property type="entry name" value="WD40"/>
    <property type="match status" value="2"/>
</dbReference>
<keyword evidence="5" id="KW-0131">Cell cycle</keyword>
<evidence type="ECO:0000256" key="4">
    <source>
        <dbReference type="ARBA" id="ARBA00022776"/>
    </source>
</evidence>
<feature type="compositionally biased region" description="Polar residues" evidence="7">
    <location>
        <begin position="195"/>
        <end position="206"/>
    </location>
</feature>
<gene>
    <name evidence="8" type="ORF">BDQ12DRAFT_671887</name>
</gene>
<protein>
    <recommendedName>
        <fullName evidence="10">WD40-repeat-containing domain protein</fullName>
    </recommendedName>
</protein>
<dbReference type="InterPro" id="IPR033010">
    <property type="entry name" value="Cdc20/Fizzy"/>
</dbReference>
<reference evidence="8 9" key="1">
    <citation type="journal article" date="2019" name="Nat. Ecol. Evol.">
        <title>Megaphylogeny resolves global patterns of mushroom evolution.</title>
        <authorList>
            <person name="Varga T."/>
            <person name="Krizsan K."/>
            <person name="Foldi C."/>
            <person name="Dima B."/>
            <person name="Sanchez-Garcia M."/>
            <person name="Sanchez-Ramirez S."/>
            <person name="Szollosi G.J."/>
            <person name="Szarkandi J.G."/>
            <person name="Papp V."/>
            <person name="Albert L."/>
            <person name="Andreopoulos W."/>
            <person name="Angelini C."/>
            <person name="Antonin V."/>
            <person name="Barry K.W."/>
            <person name="Bougher N.L."/>
            <person name="Buchanan P."/>
            <person name="Buyck B."/>
            <person name="Bense V."/>
            <person name="Catcheside P."/>
            <person name="Chovatia M."/>
            <person name="Cooper J."/>
            <person name="Damon W."/>
            <person name="Desjardin D."/>
            <person name="Finy P."/>
            <person name="Geml J."/>
            <person name="Haridas S."/>
            <person name="Hughes K."/>
            <person name="Justo A."/>
            <person name="Karasinski D."/>
            <person name="Kautmanova I."/>
            <person name="Kiss B."/>
            <person name="Kocsube S."/>
            <person name="Kotiranta H."/>
            <person name="LaButti K.M."/>
            <person name="Lechner B.E."/>
            <person name="Liimatainen K."/>
            <person name="Lipzen A."/>
            <person name="Lukacs Z."/>
            <person name="Mihaltcheva S."/>
            <person name="Morgado L.N."/>
            <person name="Niskanen T."/>
            <person name="Noordeloos M.E."/>
            <person name="Ohm R.A."/>
            <person name="Ortiz-Santana B."/>
            <person name="Ovrebo C."/>
            <person name="Racz N."/>
            <person name="Riley R."/>
            <person name="Savchenko A."/>
            <person name="Shiryaev A."/>
            <person name="Soop K."/>
            <person name="Spirin V."/>
            <person name="Szebenyi C."/>
            <person name="Tomsovsky M."/>
            <person name="Tulloss R.E."/>
            <person name="Uehling J."/>
            <person name="Grigoriev I.V."/>
            <person name="Vagvolgyi C."/>
            <person name="Papp T."/>
            <person name="Martin F.M."/>
            <person name="Miettinen O."/>
            <person name="Hibbett D.S."/>
            <person name="Nagy L.G."/>
        </authorList>
    </citation>
    <scope>NUCLEOTIDE SEQUENCE [LARGE SCALE GENOMIC DNA]</scope>
    <source>
        <strain evidence="8 9">CBS 166.37</strain>
    </source>
</reference>
<dbReference type="PANTHER" id="PTHR19918:SF8">
    <property type="entry name" value="FI02843P"/>
    <property type="match status" value="1"/>
</dbReference>
<dbReference type="STRING" id="68775.A0A5C3LHN3"/>
<name>A0A5C3LHN3_9AGAR</name>
<feature type="region of interest" description="Disordered" evidence="7">
    <location>
        <begin position="184"/>
        <end position="235"/>
    </location>
</feature>
<evidence type="ECO:0000256" key="3">
    <source>
        <dbReference type="ARBA" id="ARBA00022737"/>
    </source>
</evidence>
<evidence type="ECO:0000256" key="1">
    <source>
        <dbReference type="ARBA" id="ARBA00022574"/>
    </source>
</evidence>
<evidence type="ECO:0000256" key="5">
    <source>
        <dbReference type="ARBA" id="ARBA00023306"/>
    </source>
</evidence>
<dbReference type="Pfam" id="PF00400">
    <property type="entry name" value="WD40"/>
    <property type="match status" value="1"/>
</dbReference>
<keyword evidence="1 6" id="KW-0853">WD repeat</keyword>
<feature type="compositionally biased region" description="Basic and acidic residues" evidence="7">
    <location>
        <begin position="207"/>
        <end position="225"/>
    </location>
</feature>
<dbReference type="GO" id="GO:0005680">
    <property type="term" value="C:anaphase-promoting complex"/>
    <property type="evidence" value="ECO:0007669"/>
    <property type="project" value="TreeGrafter"/>
</dbReference>
<dbReference type="SUPFAM" id="SSF50978">
    <property type="entry name" value="WD40 repeat-like"/>
    <property type="match status" value="1"/>
</dbReference>
<evidence type="ECO:0000313" key="9">
    <source>
        <dbReference type="Proteomes" id="UP000308652"/>
    </source>
</evidence>
<keyword evidence="9" id="KW-1185">Reference proteome</keyword>
<evidence type="ECO:0000256" key="6">
    <source>
        <dbReference type="PROSITE-ProRule" id="PRU00221"/>
    </source>
</evidence>
<evidence type="ECO:0000313" key="8">
    <source>
        <dbReference type="EMBL" id="TFK31416.1"/>
    </source>
</evidence>
<dbReference type="GO" id="GO:1905786">
    <property type="term" value="P:positive regulation of anaphase-promoting complex-dependent catabolic process"/>
    <property type="evidence" value="ECO:0007669"/>
    <property type="project" value="TreeGrafter"/>
</dbReference>
<evidence type="ECO:0000256" key="2">
    <source>
        <dbReference type="ARBA" id="ARBA00022618"/>
    </source>
</evidence>
<dbReference type="EMBL" id="ML213757">
    <property type="protein sequence ID" value="TFK31416.1"/>
    <property type="molecule type" value="Genomic_DNA"/>
</dbReference>
<dbReference type="InterPro" id="IPR015943">
    <property type="entry name" value="WD40/YVTN_repeat-like_dom_sf"/>
</dbReference>
<dbReference type="GO" id="GO:0051301">
    <property type="term" value="P:cell division"/>
    <property type="evidence" value="ECO:0007669"/>
    <property type="project" value="UniProtKB-KW"/>
</dbReference>
<dbReference type="OrthoDB" id="10263272at2759"/>
<dbReference type="Proteomes" id="UP000308652">
    <property type="component" value="Unassembled WGS sequence"/>
</dbReference>
<sequence length="283" mass="31783">DDNVWDGRLGDVGEGARGSAKWTKRNHIAVVKVEAIAWCPSQPALLASGGGTNDATINVWNTTIDARLHFVRMPSRVTSIQWAPHRKEILSTRGHLTNSTMVHTYPTMERLVEIRDSHDSRVLFSCVSPAGDMVYTSTGDKNLKFWRIWEVAQEVKKKVVPVGEDVGGGRLNSTKEGTFANYKRKRYTDSHREQSNVPSGCWNSRAGQEHEDQQAIANHDRDQRRTPPAISSITDSFRQVPALQTKYPKVSKYKLNANTDTWLREHIGLMVNGDAIIIELPII</sequence>
<dbReference type="GO" id="GO:0010997">
    <property type="term" value="F:anaphase-promoting complex binding"/>
    <property type="evidence" value="ECO:0007669"/>
    <property type="project" value="InterPro"/>
</dbReference>
<keyword evidence="4" id="KW-0498">Mitosis</keyword>
<dbReference type="InterPro" id="IPR001680">
    <property type="entry name" value="WD40_rpt"/>
</dbReference>
<organism evidence="8 9">
    <name type="scientific">Crucibulum laeve</name>
    <dbReference type="NCBI Taxonomy" id="68775"/>
    <lineage>
        <taxon>Eukaryota</taxon>
        <taxon>Fungi</taxon>
        <taxon>Dikarya</taxon>
        <taxon>Basidiomycota</taxon>
        <taxon>Agaricomycotina</taxon>
        <taxon>Agaricomycetes</taxon>
        <taxon>Agaricomycetidae</taxon>
        <taxon>Agaricales</taxon>
        <taxon>Agaricineae</taxon>
        <taxon>Nidulariaceae</taxon>
        <taxon>Crucibulum</taxon>
    </lineage>
</organism>
<evidence type="ECO:0008006" key="10">
    <source>
        <dbReference type="Google" id="ProtNLM"/>
    </source>
</evidence>
<dbReference type="PANTHER" id="PTHR19918">
    <property type="entry name" value="CELL DIVISION CYCLE 20 CDC20 FIZZY -RELATED"/>
    <property type="match status" value="1"/>
</dbReference>
<keyword evidence="3" id="KW-0677">Repeat</keyword>
<dbReference type="GO" id="GO:1990757">
    <property type="term" value="F:ubiquitin ligase activator activity"/>
    <property type="evidence" value="ECO:0007669"/>
    <property type="project" value="TreeGrafter"/>
</dbReference>
<dbReference type="InterPro" id="IPR036322">
    <property type="entry name" value="WD40_repeat_dom_sf"/>
</dbReference>
<dbReference type="AlphaFoldDB" id="A0A5C3LHN3"/>
<proteinExistence type="predicted"/>
<accession>A0A5C3LHN3</accession>
<feature type="repeat" description="WD" evidence="6">
    <location>
        <begin position="115"/>
        <end position="148"/>
    </location>
</feature>
<keyword evidence="2" id="KW-0132">Cell division</keyword>
<feature type="non-terminal residue" evidence="8">
    <location>
        <position position="1"/>
    </location>
</feature>
<evidence type="ECO:0000256" key="7">
    <source>
        <dbReference type="SAM" id="MobiDB-lite"/>
    </source>
</evidence>
<dbReference type="Gene3D" id="2.130.10.10">
    <property type="entry name" value="YVTN repeat-like/Quinoprotein amine dehydrogenase"/>
    <property type="match status" value="1"/>
</dbReference>
<dbReference type="PROSITE" id="PS50082">
    <property type="entry name" value="WD_REPEATS_2"/>
    <property type="match status" value="1"/>
</dbReference>